<keyword evidence="3" id="KW-1003">Cell membrane</keyword>
<dbReference type="InterPro" id="IPR050918">
    <property type="entry name" value="CNF-like_PLA2_Inhibitor"/>
</dbReference>
<dbReference type="AlphaFoldDB" id="A0A974CIG9"/>
<dbReference type="GO" id="GO:0005886">
    <property type="term" value="C:plasma membrane"/>
    <property type="evidence" value="ECO:0007669"/>
    <property type="project" value="UniProtKB-SubCell"/>
</dbReference>
<keyword evidence="7" id="KW-0325">Glycoprotein</keyword>
<feature type="domain" description="Snake toxin/toxin-like" evidence="10">
    <location>
        <begin position="32"/>
        <end position="107"/>
    </location>
</feature>
<accession>A0A974CIG9</accession>
<evidence type="ECO:0000256" key="4">
    <source>
        <dbReference type="ARBA" id="ARBA00022525"/>
    </source>
</evidence>
<dbReference type="InterPro" id="IPR045860">
    <property type="entry name" value="Snake_toxin-like_sf"/>
</dbReference>
<reference evidence="12" key="1">
    <citation type="journal article" date="2016" name="Nature">
        <title>Genome evolution in the allotetraploid frog Xenopus laevis.</title>
        <authorList>
            <person name="Session A.M."/>
            <person name="Uno Y."/>
            <person name="Kwon T."/>
            <person name="Chapman J.A."/>
            <person name="Toyoda A."/>
            <person name="Takahashi S."/>
            <person name="Fukui A."/>
            <person name="Hikosaka A."/>
            <person name="Suzuki A."/>
            <person name="Kondo M."/>
            <person name="van Heeringen S.J."/>
            <person name="Quigley I."/>
            <person name="Heinz S."/>
            <person name="Ogino H."/>
            <person name="Ochi H."/>
            <person name="Hellsten U."/>
            <person name="Lyons J.B."/>
            <person name="Simakov O."/>
            <person name="Putnam N."/>
            <person name="Stites J."/>
            <person name="Kuroki Y."/>
            <person name="Tanaka T."/>
            <person name="Michiue T."/>
            <person name="Watanabe M."/>
            <person name="Bogdanovic O."/>
            <person name="Lister R."/>
            <person name="Georgiou G."/>
            <person name="Paranjpe S.S."/>
            <person name="van Kruijsbergen I."/>
            <person name="Shu S."/>
            <person name="Carlson J."/>
            <person name="Kinoshita T."/>
            <person name="Ohta Y."/>
            <person name="Mawaribuchi S."/>
            <person name="Jenkins J."/>
            <person name="Grimwood J."/>
            <person name="Schmutz J."/>
            <person name="Mitros T."/>
            <person name="Mozaffari S.V."/>
            <person name="Suzuki Y."/>
            <person name="Haramoto Y."/>
            <person name="Yamamoto T.S."/>
            <person name="Takagi C."/>
            <person name="Heald R."/>
            <person name="Miller K."/>
            <person name="Haudenschild C."/>
            <person name="Kitzman J."/>
            <person name="Nakayama T."/>
            <person name="Izutsu Y."/>
            <person name="Robert J."/>
            <person name="Fortriede J."/>
            <person name="Burns K."/>
            <person name="Lotay V."/>
            <person name="Karimi K."/>
            <person name="Yasuoka Y."/>
            <person name="Dichmann D.S."/>
            <person name="Flajnik M.F."/>
            <person name="Houston D.W."/>
            <person name="Shendure J."/>
            <person name="DuPasquier L."/>
            <person name="Vize P.D."/>
            <person name="Zorn A.M."/>
            <person name="Ito M."/>
            <person name="Marcotte E.M."/>
            <person name="Wallingford J.B."/>
            <person name="Ito Y."/>
            <person name="Asashima M."/>
            <person name="Ueno N."/>
            <person name="Matsuda Y."/>
            <person name="Veenstra G.J."/>
            <person name="Fujiyama A."/>
            <person name="Harland R.M."/>
            <person name="Taira M."/>
            <person name="Rokhsar D.S."/>
        </authorList>
    </citation>
    <scope>NUCLEOTIDE SEQUENCE [LARGE SCALE GENOMIC DNA]</scope>
    <source>
        <strain evidence="12">J</strain>
    </source>
</reference>
<feature type="signal peptide" evidence="8">
    <location>
        <begin position="1"/>
        <end position="25"/>
    </location>
</feature>
<feature type="chain" id="PRO_5037961394" description="UPAR/Ly6 domain-containing protein" evidence="8">
    <location>
        <begin position="26"/>
        <end position="195"/>
    </location>
</feature>
<dbReference type="EMBL" id="CM004478">
    <property type="protein sequence ID" value="OCT73275.1"/>
    <property type="molecule type" value="Genomic_DNA"/>
</dbReference>
<evidence type="ECO:0000256" key="2">
    <source>
        <dbReference type="ARBA" id="ARBA00004613"/>
    </source>
</evidence>
<evidence type="ECO:0000256" key="3">
    <source>
        <dbReference type="ARBA" id="ARBA00022475"/>
    </source>
</evidence>
<dbReference type="GO" id="GO:0005576">
    <property type="term" value="C:extracellular region"/>
    <property type="evidence" value="ECO:0007669"/>
    <property type="project" value="UniProtKB-SubCell"/>
</dbReference>
<sequence length="195" mass="21453">MLEVGAFRRCTIFFLISFNISFLLTASIKDDLRCYGCNPSIDSYDCTLHIDCPEGTVCMTVLSKVGSKIKVVDKICGKREHCAQSFSQLVKGNKETNYTSCCESEMCTPEQNIFRNGIMCPFCTKEGSMECTPTNYECMGTANNCFTYTAPGPKGKIIRGCGSKELCGEPRNSFIIFDDDGGKIQCTEKSAEASS</sequence>
<keyword evidence="6" id="KW-0472">Membrane</keyword>
<evidence type="ECO:0000259" key="10">
    <source>
        <dbReference type="Pfam" id="PF00087"/>
    </source>
</evidence>
<dbReference type="SUPFAM" id="SSF57302">
    <property type="entry name" value="Snake toxin-like"/>
    <property type="match status" value="2"/>
</dbReference>
<evidence type="ECO:0000256" key="5">
    <source>
        <dbReference type="ARBA" id="ARBA00022729"/>
    </source>
</evidence>
<dbReference type="OMA" id="DKICGKR"/>
<evidence type="ECO:0000313" key="11">
    <source>
        <dbReference type="EMBL" id="OCT73275.1"/>
    </source>
</evidence>
<evidence type="ECO:0000256" key="7">
    <source>
        <dbReference type="ARBA" id="ARBA00023180"/>
    </source>
</evidence>
<dbReference type="Proteomes" id="UP000694892">
    <property type="component" value="Chromosome 7L"/>
</dbReference>
<dbReference type="Pfam" id="PF00087">
    <property type="entry name" value="Toxin_TOLIP"/>
    <property type="match status" value="1"/>
</dbReference>
<name>A0A974CIG9_XENLA</name>
<evidence type="ECO:0000313" key="12">
    <source>
        <dbReference type="Proteomes" id="UP000694892"/>
    </source>
</evidence>
<evidence type="ECO:0000256" key="1">
    <source>
        <dbReference type="ARBA" id="ARBA00004236"/>
    </source>
</evidence>
<dbReference type="InterPro" id="IPR035076">
    <property type="entry name" value="Toxin/TOLIP"/>
</dbReference>
<dbReference type="PANTHER" id="PTHR20914:SF9">
    <property type="entry name" value="COILED, ISOFORM A"/>
    <property type="match status" value="1"/>
</dbReference>
<proteinExistence type="predicted"/>
<feature type="domain" description="UPAR/Ly6" evidence="9">
    <location>
        <begin position="117"/>
        <end position="155"/>
    </location>
</feature>
<dbReference type="InterPro" id="IPR016054">
    <property type="entry name" value="LY6_UPA_recep-like"/>
</dbReference>
<evidence type="ECO:0000259" key="9">
    <source>
        <dbReference type="Pfam" id="PF00021"/>
    </source>
</evidence>
<dbReference type="Pfam" id="PF00021">
    <property type="entry name" value="UPAR_LY6"/>
    <property type="match status" value="1"/>
</dbReference>
<evidence type="ECO:0008006" key="13">
    <source>
        <dbReference type="Google" id="ProtNLM"/>
    </source>
</evidence>
<evidence type="ECO:0000256" key="8">
    <source>
        <dbReference type="SAM" id="SignalP"/>
    </source>
</evidence>
<comment type="subcellular location">
    <subcellularLocation>
        <location evidence="1">Cell membrane</location>
    </subcellularLocation>
    <subcellularLocation>
        <location evidence="2">Secreted</location>
    </subcellularLocation>
</comment>
<organism evidence="11 12">
    <name type="scientific">Xenopus laevis</name>
    <name type="common">African clawed frog</name>
    <dbReference type="NCBI Taxonomy" id="8355"/>
    <lineage>
        <taxon>Eukaryota</taxon>
        <taxon>Metazoa</taxon>
        <taxon>Chordata</taxon>
        <taxon>Craniata</taxon>
        <taxon>Vertebrata</taxon>
        <taxon>Euteleostomi</taxon>
        <taxon>Amphibia</taxon>
        <taxon>Batrachia</taxon>
        <taxon>Anura</taxon>
        <taxon>Pipoidea</taxon>
        <taxon>Pipidae</taxon>
        <taxon>Xenopodinae</taxon>
        <taxon>Xenopus</taxon>
        <taxon>Xenopus</taxon>
    </lineage>
</organism>
<protein>
    <recommendedName>
        <fullName evidence="13">UPAR/Ly6 domain-containing protein</fullName>
    </recommendedName>
</protein>
<dbReference type="CDD" id="cd00117">
    <property type="entry name" value="TFP"/>
    <property type="match status" value="1"/>
</dbReference>
<gene>
    <name evidence="11" type="ORF">XELAEV_18036255mg</name>
</gene>
<keyword evidence="5 8" id="KW-0732">Signal</keyword>
<keyword evidence="4" id="KW-0964">Secreted</keyword>
<dbReference type="Gene3D" id="2.10.60.10">
    <property type="entry name" value="CD59"/>
    <property type="match status" value="1"/>
</dbReference>
<evidence type="ECO:0000256" key="6">
    <source>
        <dbReference type="ARBA" id="ARBA00023136"/>
    </source>
</evidence>
<dbReference type="PANTHER" id="PTHR20914">
    <property type="entry name" value="LY6/PLAUR DOMAIN-CONTAINING PROTEIN 8"/>
    <property type="match status" value="1"/>
</dbReference>